<comment type="caution">
    <text evidence="1">The sequence shown here is derived from an EMBL/GenBank/DDBJ whole genome shotgun (WGS) entry which is preliminary data.</text>
</comment>
<dbReference type="STRING" id="1678637.AC230_07210"/>
<sequence length="143" mass="15419">MTASFHQTASPTEQLGRQEALALLGSVPIGRLVFSHQALPAVRPVNHVLLDDFVVIRAHHGAALLGPARDGAVVAYEADAFDVERRTGWSVVVTGAARIVTDPRLRRRYRDAVEPWVGGGMTHVVSIGLDMVTGFRIHPRPGG</sequence>
<keyword evidence="2" id="KW-1185">Reference proteome</keyword>
<reference evidence="2" key="1">
    <citation type="submission" date="2015-07" db="EMBL/GenBank/DDBJ databases">
        <title>Draft genome sequence of Streptomyces sp. CMAA 1322, a bacterium isolated from Caatinga biome, from dry forest semiarid of Brazil.</title>
        <authorList>
            <person name="Santos S.N."/>
            <person name="Gacesa R."/>
            <person name="Taketani R.G."/>
            <person name="Long P.F."/>
            <person name="Melo I.S."/>
        </authorList>
    </citation>
    <scope>NUCLEOTIDE SEQUENCE [LARGE SCALE GENOMIC DNA]</scope>
    <source>
        <strain evidence="2">CMAA 1322</strain>
    </source>
</reference>
<dbReference type="Gene3D" id="2.30.110.10">
    <property type="entry name" value="Electron Transport, Fmn-binding Protein, Chain A"/>
    <property type="match status" value="1"/>
</dbReference>
<proteinExistence type="predicted"/>
<dbReference type="EMBL" id="LFXA01000003">
    <property type="protein sequence ID" value="KNB53226.1"/>
    <property type="molecule type" value="Genomic_DNA"/>
</dbReference>
<dbReference type="RefSeq" id="WP_049715204.1">
    <property type="nucleotide sequence ID" value="NZ_LFXA01000003.1"/>
</dbReference>
<dbReference type="Proteomes" id="UP000037288">
    <property type="component" value="Unassembled WGS sequence"/>
</dbReference>
<dbReference type="SUPFAM" id="SSF50475">
    <property type="entry name" value="FMN-binding split barrel"/>
    <property type="match status" value="1"/>
</dbReference>
<organism evidence="1 2">
    <name type="scientific">Streptomyces caatingaensis</name>
    <dbReference type="NCBI Taxonomy" id="1678637"/>
    <lineage>
        <taxon>Bacteria</taxon>
        <taxon>Bacillati</taxon>
        <taxon>Actinomycetota</taxon>
        <taxon>Actinomycetes</taxon>
        <taxon>Kitasatosporales</taxon>
        <taxon>Streptomycetaceae</taxon>
        <taxon>Streptomyces</taxon>
    </lineage>
</organism>
<protein>
    <recommendedName>
        <fullName evidence="3">Pyridoxamine 5'-phosphate oxidase</fullName>
    </recommendedName>
</protein>
<accession>A0A0K9XJI9</accession>
<dbReference type="InterPro" id="IPR024747">
    <property type="entry name" value="Pyridox_Oxase-rel"/>
</dbReference>
<dbReference type="AlphaFoldDB" id="A0A0K9XJI9"/>
<gene>
    <name evidence="1" type="ORF">AC230_07210</name>
</gene>
<evidence type="ECO:0008006" key="3">
    <source>
        <dbReference type="Google" id="ProtNLM"/>
    </source>
</evidence>
<evidence type="ECO:0000313" key="2">
    <source>
        <dbReference type="Proteomes" id="UP000037288"/>
    </source>
</evidence>
<name>A0A0K9XJI9_9ACTN</name>
<dbReference type="OrthoDB" id="3212118at2"/>
<dbReference type="Pfam" id="PF12900">
    <property type="entry name" value="Pyridox_ox_2"/>
    <property type="match status" value="1"/>
</dbReference>
<evidence type="ECO:0000313" key="1">
    <source>
        <dbReference type="EMBL" id="KNB53226.1"/>
    </source>
</evidence>
<dbReference type="InterPro" id="IPR012349">
    <property type="entry name" value="Split_barrel_FMN-bd"/>
</dbReference>
<dbReference type="PATRIC" id="fig|1678637.3.peg.1566"/>